<evidence type="ECO:0000313" key="3">
    <source>
        <dbReference type="EMBL" id="CDF58289.1"/>
    </source>
</evidence>
<dbReference type="Pfam" id="PF14338">
    <property type="entry name" value="Mrr_N"/>
    <property type="match status" value="1"/>
</dbReference>
<organism evidence="3 4">
    <name type="scientific">Thermobrachium celere DSM 8682</name>
    <dbReference type="NCBI Taxonomy" id="941824"/>
    <lineage>
        <taxon>Bacteria</taxon>
        <taxon>Bacillati</taxon>
        <taxon>Bacillota</taxon>
        <taxon>Clostridia</taxon>
        <taxon>Eubacteriales</taxon>
        <taxon>Clostridiaceae</taxon>
        <taxon>Thermobrachium</taxon>
    </lineage>
</organism>
<protein>
    <submittedName>
        <fullName evidence="3">Mrr restriction system protein</fullName>
    </submittedName>
</protein>
<evidence type="ECO:0000259" key="1">
    <source>
        <dbReference type="Pfam" id="PF04471"/>
    </source>
</evidence>
<dbReference type="PANTHER" id="PTHR30015">
    <property type="entry name" value="MRR RESTRICTION SYSTEM PROTEIN"/>
    <property type="match status" value="1"/>
</dbReference>
<reference evidence="3" key="1">
    <citation type="submission" date="2013-03" db="EMBL/GenBank/DDBJ databases">
        <title>Draft genome sequence of the hydrogen-ethanol-producing anaerobic alkalithermophilic Caloramator celere.</title>
        <authorList>
            <person name="Ciranna A."/>
            <person name="Larjo A."/>
            <person name="Kivisto A."/>
            <person name="Santala V."/>
            <person name="Roos C."/>
            <person name="Karp M."/>
        </authorList>
    </citation>
    <scope>NUCLEOTIDE SEQUENCE [LARGE SCALE GENOMIC DNA]</scope>
    <source>
        <strain evidence="3">DSM 8682</strain>
    </source>
</reference>
<sequence length="307" mass="35870">MSIPTFEEIMLPLLKYISDGKIHDNKETEIALAKIFGLTDEEINRTYQGQNAKKIFYDRINWAKSYLFYAGLLNIPKRGQFQITEKGQNLLKENIQSLNTKYLLRYDEFKEFYNKNRKISKKENKEDEQEVIDSKTPYERMDEAYKEMRELLARELLQKLLEVPFDKFEEIVLDLLINMGYGGSKQEAKKVTQKTADEGIDGIINEDRLGLDRIYVQAKRWKDTVVGRPEIQKFVGALVGQGAKKGIFITTSTFSKEAYSYIQKSNEMKIVLIDGIMLTQYMIDFNVGVSVQQNYEIKRIDTDYFDE</sequence>
<dbReference type="InterPro" id="IPR052906">
    <property type="entry name" value="Type_IV_Methyl-Rstrct_Enzyme"/>
</dbReference>
<dbReference type="HOGENOM" id="CLU_063822_2_0_9"/>
<evidence type="ECO:0000259" key="2">
    <source>
        <dbReference type="Pfam" id="PF14338"/>
    </source>
</evidence>
<dbReference type="InterPro" id="IPR025745">
    <property type="entry name" value="Mrr-like_N_dom"/>
</dbReference>
<dbReference type="Pfam" id="PF04471">
    <property type="entry name" value="Mrr_cat"/>
    <property type="match status" value="1"/>
</dbReference>
<comment type="caution">
    <text evidence="3">The sequence shown here is derived from an EMBL/GenBank/DDBJ whole genome shotgun (WGS) entry which is preliminary data.</text>
</comment>
<dbReference type="InterPro" id="IPR011335">
    <property type="entry name" value="Restrct_endonuc-II-like"/>
</dbReference>
<keyword evidence="4" id="KW-1185">Reference proteome</keyword>
<dbReference type="GO" id="GO:0003677">
    <property type="term" value="F:DNA binding"/>
    <property type="evidence" value="ECO:0007669"/>
    <property type="project" value="InterPro"/>
</dbReference>
<dbReference type="GO" id="GO:0009307">
    <property type="term" value="P:DNA restriction-modification system"/>
    <property type="evidence" value="ECO:0007669"/>
    <property type="project" value="InterPro"/>
</dbReference>
<dbReference type="eggNOG" id="COG1715">
    <property type="taxonomic scope" value="Bacteria"/>
</dbReference>
<dbReference type="OrthoDB" id="9803736at2"/>
<dbReference type="Proteomes" id="UP000014923">
    <property type="component" value="Unassembled WGS sequence"/>
</dbReference>
<dbReference type="InterPro" id="IPR011856">
    <property type="entry name" value="tRNA_endonuc-like_dom_sf"/>
</dbReference>
<dbReference type="REBASE" id="69142">
    <property type="entry name" value="Tce8682MrrP"/>
</dbReference>
<dbReference type="InterPro" id="IPR007560">
    <property type="entry name" value="Restrct_endonuc_IV_Mrr"/>
</dbReference>
<gene>
    <name evidence="3" type="ORF">TCEL_00335</name>
</gene>
<feature type="domain" description="Restriction endonuclease type IV Mrr" evidence="1">
    <location>
        <begin position="165"/>
        <end position="281"/>
    </location>
</feature>
<dbReference type="EMBL" id="CAVN010000095">
    <property type="protein sequence ID" value="CDF58289.1"/>
    <property type="molecule type" value="Genomic_DNA"/>
</dbReference>
<proteinExistence type="predicted"/>
<name>R7RQC9_9CLOT</name>
<feature type="domain" description="Restriction system protein Mrr-like N-terminal" evidence="2">
    <location>
        <begin position="6"/>
        <end position="93"/>
    </location>
</feature>
<dbReference type="AlphaFoldDB" id="R7RQC9"/>
<dbReference type="GO" id="GO:0015666">
    <property type="term" value="F:restriction endodeoxyribonuclease activity"/>
    <property type="evidence" value="ECO:0007669"/>
    <property type="project" value="TreeGrafter"/>
</dbReference>
<dbReference type="SUPFAM" id="SSF52980">
    <property type="entry name" value="Restriction endonuclease-like"/>
    <property type="match status" value="1"/>
</dbReference>
<dbReference type="Gene3D" id="3.40.1350.10">
    <property type="match status" value="1"/>
</dbReference>
<dbReference type="PANTHER" id="PTHR30015:SF7">
    <property type="entry name" value="TYPE IV METHYL-DIRECTED RESTRICTION ENZYME ECOKMRR"/>
    <property type="match status" value="1"/>
</dbReference>
<accession>R7RQC9</accession>
<dbReference type="RefSeq" id="WP_018662232.1">
    <property type="nucleotide sequence ID" value="NZ_HF952018.1"/>
</dbReference>
<evidence type="ECO:0000313" key="4">
    <source>
        <dbReference type="Proteomes" id="UP000014923"/>
    </source>
</evidence>